<evidence type="ECO:0000313" key="4">
    <source>
        <dbReference type="Proteomes" id="UP000198406"/>
    </source>
</evidence>
<dbReference type="InterPro" id="IPR051481">
    <property type="entry name" value="BTB-POZ/Galectin-3-binding"/>
</dbReference>
<organism evidence="3 4">
    <name type="scientific">Fistulifera solaris</name>
    <name type="common">Oleaginous diatom</name>
    <dbReference type="NCBI Taxonomy" id="1519565"/>
    <lineage>
        <taxon>Eukaryota</taxon>
        <taxon>Sar</taxon>
        <taxon>Stramenopiles</taxon>
        <taxon>Ochrophyta</taxon>
        <taxon>Bacillariophyta</taxon>
        <taxon>Bacillariophyceae</taxon>
        <taxon>Bacillariophycidae</taxon>
        <taxon>Naviculales</taxon>
        <taxon>Naviculaceae</taxon>
        <taxon>Fistulifera</taxon>
    </lineage>
</organism>
<keyword evidence="4" id="KW-1185">Reference proteome</keyword>
<evidence type="ECO:0000313" key="3">
    <source>
        <dbReference type="EMBL" id="GAX11041.1"/>
    </source>
</evidence>
<dbReference type="OrthoDB" id="48361at2759"/>
<dbReference type="CDD" id="cd18186">
    <property type="entry name" value="BTB_POZ_ZBTB_KLHL-like"/>
    <property type="match status" value="1"/>
</dbReference>
<dbReference type="EMBL" id="BDSP01000032">
    <property type="protein sequence ID" value="GAX11041.1"/>
    <property type="molecule type" value="Genomic_DNA"/>
</dbReference>
<dbReference type="Pfam" id="PF00651">
    <property type="entry name" value="BTB"/>
    <property type="match status" value="1"/>
</dbReference>
<name>A0A1Z5JB98_FISSO</name>
<dbReference type="AlphaFoldDB" id="A0A1Z5JB98"/>
<protein>
    <recommendedName>
        <fullName evidence="2">BTB domain-containing protein</fullName>
    </recommendedName>
</protein>
<dbReference type="PANTHER" id="PTHR24410:SF23">
    <property type="entry name" value="BTB DOMAIN-CONTAINING PROTEIN-RELATED"/>
    <property type="match status" value="1"/>
</dbReference>
<dbReference type="InParanoid" id="A0A1Z5JB98"/>
<dbReference type="InterPro" id="IPR000210">
    <property type="entry name" value="BTB/POZ_dom"/>
</dbReference>
<gene>
    <name evidence="3" type="ORF">FisN_2Lh570</name>
</gene>
<dbReference type="PANTHER" id="PTHR24410">
    <property type="entry name" value="HL07962P-RELATED"/>
    <property type="match status" value="1"/>
</dbReference>
<dbReference type="Gene3D" id="3.30.710.10">
    <property type="entry name" value="Potassium Channel Kv1.1, Chain A"/>
    <property type="match status" value="1"/>
</dbReference>
<dbReference type="InterPro" id="IPR011333">
    <property type="entry name" value="SKP1/BTB/POZ_sf"/>
</dbReference>
<reference evidence="3 4" key="1">
    <citation type="journal article" date="2015" name="Plant Cell">
        <title>Oil accumulation by the oleaginous diatom Fistulifera solaris as revealed by the genome and transcriptome.</title>
        <authorList>
            <person name="Tanaka T."/>
            <person name="Maeda Y."/>
            <person name="Veluchamy A."/>
            <person name="Tanaka M."/>
            <person name="Abida H."/>
            <person name="Marechal E."/>
            <person name="Bowler C."/>
            <person name="Muto M."/>
            <person name="Sunaga Y."/>
            <person name="Tanaka M."/>
            <person name="Yoshino T."/>
            <person name="Taniguchi T."/>
            <person name="Fukuda Y."/>
            <person name="Nemoto M."/>
            <person name="Matsumoto M."/>
            <person name="Wong P.S."/>
            <person name="Aburatani S."/>
            <person name="Fujibuchi W."/>
        </authorList>
    </citation>
    <scope>NUCLEOTIDE SEQUENCE [LARGE SCALE GENOMIC DNA]</scope>
    <source>
        <strain evidence="3 4">JPCC DA0580</strain>
    </source>
</reference>
<evidence type="ECO:0000259" key="2">
    <source>
        <dbReference type="PROSITE" id="PS50097"/>
    </source>
</evidence>
<evidence type="ECO:0000256" key="1">
    <source>
        <dbReference type="SAM" id="MobiDB-lite"/>
    </source>
</evidence>
<feature type="domain" description="BTB" evidence="2">
    <location>
        <begin position="66"/>
        <end position="177"/>
    </location>
</feature>
<comment type="caution">
    <text evidence="3">The sequence shown here is derived from an EMBL/GenBank/DDBJ whole genome shotgun (WGS) entry which is preliminary data.</text>
</comment>
<sequence length="450" mass="51412">MASIESLLEGTQTVLLPGKEKEKLQGPPTTSLMSQFPRYNPDKDSDDEAEEPKELTWRLDPRESLSDFMIEVVIKGKTHGEIYHVHKSVLAIGPKRSTYFARAFFSPPPPPEAQQQSAAKLNETRNEWLSCGGIEEIMKDDVDPQSSLIRLQLHQMAADVFPVLLDYMYSNQGQVTITTENAVPLYSLSALLEIKPLRKRVRDFWMQDLTMENLCTYYQRAHIFKEKRLIAHAEEYCAQHIFQVHESVVVDILATVDPFFFLRVVTMPTIGEGTTTSLRLSLLIAVYCNIHKAELDSSMYWALTDASHLPKLEIKAARTFLELEDKICGVECRHQMSPLKSRCIAVLAENWDTACFKKPEAEHDREDIKGVLLPRLFGEPLELFASKTFLNAKKRLDWSERERKSLHKENALLKKKLKEVTAQLGHFDLKDSARDSTSDFEIDPSNMQAI</sequence>
<dbReference type="Proteomes" id="UP000198406">
    <property type="component" value="Unassembled WGS sequence"/>
</dbReference>
<feature type="region of interest" description="Disordered" evidence="1">
    <location>
        <begin position="1"/>
        <end position="54"/>
    </location>
</feature>
<dbReference type="SUPFAM" id="SSF54695">
    <property type="entry name" value="POZ domain"/>
    <property type="match status" value="1"/>
</dbReference>
<dbReference type="PROSITE" id="PS50097">
    <property type="entry name" value="BTB"/>
    <property type="match status" value="1"/>
</dbReference>
<accession>A0A1Z5JB98</accession>
<proteinExistence type="predicted"/>
<dbReference type="SMART" id="SM00225">
    <property type="entry name" value="BTB"/>
    <property type="match status" value="1"/>
</dbReference>